<dbReference type="Proteomes" id="UP000251561">
    <property type="component" value="Chromosome"/>
</dbReference>
<evidence type="ECO:0000313" key="2">
    <source>
        <dbReference type="Proteomes" id="UP000251561"/>
    </source>
</evidence>
<reference evidence="1 2" key="1">
    <citation type="submission" date="2018-06" db="EMBL/GenBank/DDBJ databases">
        <title>Genome sequencing of Flavobacterium.</title>
        <authorList>
            <person name="Baek M.-G."/>
            <person name="Yi H."/>
        </authorList>
    </citation>
    <scope>NUCLEOTIDE SEQUENCE [LARGE SCALE GENOMIC DNA]</scope>
    <source>
        <strain evidence="1 2">HYN0086</strain>
    </source>
</reference>
<name>A0A344LXW3_9FLAO</name>
<organism evidence="1 2">
    <name type="scientific">Flavobacterium fluviale</name>
    <dbReference type="NCBI Taxonomy" id="2249356"/>
    <lineage>
        <taxon>Bacteria</taxon>
        <taxon>Pseudomonadati</taxon>
        <taxon>Bacteroidota</taxon>
        <taxon>Flavobacteriia</taxon>
        <taxon>Flavobacteriales</taxon>
        <taxon>Flavobacteriaceae</taxon>
        <taxon>Flavobacterium</taxon>
    </lineage>
</organism>
<evidence type="ECO:0000313" key="1">
    <source>
        <dbReference type="EMBL" id="AXB58755.1"/>
    </source>
</evidence>
<protein>
    <submittedName>
        <fullName evidence="1">Uncharacterized protein</fullName>
    </submittedName>
</protein>
<dbReference type="AlphaFoldDB" id="A0A344LXW3"/>
<dbReference type="KEGG" id="ffl:HYN86_20060"/>
<accession>A0A344LXW3</accession>
<gene>
    <name evidence="1" type="ORF">HYN86_20060</name>
</gene>
<keyword evidence="2" id="KW-1185">Reference proteome</keyword>
<dbReference type="EMBL" id="CP030261">
    <property type="protein sequence ID" value="AXB58755.1"/>
    <property type="molecule type" value="Genomic_DNA"/>
</dbReference>
<sequence>MIFRIYMFINQMFRWNIMIVMNFKILPTRHSYGMKLKSNEEKFLVFICFRFQVSGFGFEVIVEDITKWEFYEETNLLYSVGISRW</sequence>
<proteinExistence type="predicted"/>